<dbReference type="Proteomes" id="UP000029084">
    <property type="component" value="Chromosome"/>
</dbReference>
<dbReference type="CDD" id="cd04722">
    <property type="entry name" value="TIM_phosphate_binding"/>
    <property type="match status" value="1"/>
</dbReference>
<dbReference type="SUPFAM" id="SSF51366">
    <property type="entry name" value="Ribulose-phoshate binding barrel"/>
    <property type="match status" value="1"/>
</dbReference>
<evidence type="ECO:0000256" key="1">
    <source>
        <dbReference type="ARBA" id="ARBA00006007"/>
    </source>
</evidence>
<accession>A0A088E5K3</accession>
<protein>
    <submittedName>
        <fullName evidence="2">Photosystem I assembly BtpA</fullName>
    </submittedName>
</protein>
<dbReference type="InterPro" id="IPR013785">
    <property type="entry name" value="Aldolase_TIM"/>
</dbReference>
<dbReference type="InterPro" id="IPR011060">
    <property type="entry name" value="RibuloseP-bd_barrel"/>
</dbReference>
<dbReference type="AlphaFoldDB" id="A0A088E5K3"/>
<organism evidence="2 3">
    <name type="scientific">Metallosphaera sedula</name>
    <dbReference type="NCBI Taxonomy" id="43687"/>
    <lineage>
        <taxon>Archaea</taxon>
        <taxon>Thermoproteota</taxon>
        <taxon>Thermoprotei</taxon>
        <taxon>Sulfolobales</taxon>
        <taxon>Sulfolobaceae</taxon>
        <taxon>Metallosphaera</taxon>
    </lineage>
</organism>
<gene>
    <name evidence="2" type="ORF">HA72_1136</name>
</gene>
<dbReference type="NCBIfam" id="TIGR00259">
    <property type="entry name" value="thylakoid_BtpA"/>
    <property type="match status" value="1"/>
</dbReference>
<name>A0A088E5K3_9CREN</name>
<comment type="similarity">
    <text evidence="1">Belongs to the BtpA family.</text>
</comment>
<dbReference type="GeneID" id="91755613"/>
<dbReference type="PANTHER" id="PTHR21381:SF3">
    <property type="entry name" value="SGC REGION PROTEIN SGCQ-RELATED"/>
    <property type="match status" value="1"/>
</dbReference>
<dbReference type="PANTHER" id="PTHR21381">
    <property type="entry name" value="ZGC:162297"/>
    <property type="match status" value="1"/>
</dbReference>
<dbReference type="RefSeq" id="WP_012021084.1">
    <property type="nucleotide sequence ID" value="NZ_AP019770.1"/>
</dbReference>
<evidence type="ECO:0000313" key="3">
    <source>
        <dbReference type="Proteomes" id="UP000029084"/>
    </source>
</evidence>
<proteinExistence type="inferred from homology"/>
<dbReference type="OMA" id="ENFFDAP"/>
<dbReference type="InterPro" id="IPR005137">
    <property type="entry name" value="BtpA"/>
</dbReference>
<dbReference type="Gene3D" id="3.20.20.70">
    <property type="entry name" value="Aldolase class I"/>
    <property type="match status" value="1"/>
</dbReference>
<dbReference type="EMBL" id="CP008822">
    <property type="protein sequence ID" value="AIM27283.1"/>
    <property type="molecule type" value="Genomic_DNA"/>
</dbReference>
<dbReference type="Pfam" id="PF03437">
    <property type="entry name" value="BtpA"/>
    <property type="match status" value="1"/>
</dbReference>
<evidence type="ECO:0000313" key="2">
    <source>
        <dbReference type="EMBL" id="AIM27283.1"/>
    </source>
</evidence>
<reference evidence="2 3" key="1">
    <citation type="journal article" date="2014" name="J. Bacteriol.">
        <title>Role of an Archaeal PitA Transporter in the Copper and Arsenic Resistance of Metallosphaera sedula, an Extreme Thermoacidophile.</title>
        <authorList>
            <person name="McCarthy S."/>
            <person name="Ai C."/>
            <person name="Wheaton G."/>
            <person name="Tevatia R."/>
            <person name="Eckrich V."/>
            <person name="Kelly R."/>
            <person name="Blum P."/>
        </authorList>
    </citation>
    <scope>NUCLEOTIDE SEQUENCE [LARGE SCALE GENOMIC DNA]</scope>
    <source>
        <strain evidence="2 3">CuR1</strain>
    </source>
</reference>
<dbReference type="PIRSF" id="PIRSF005956">
    <property type="entry name" value="BtpA"/>
    <property type="match status" value="1"/>
</dbReference>
<sequence length="258" mass="27441">MGGIFIAGMIHLPPLPGSPRGGQPLEEIVKYAVTEADKLQSAGVDAVIVENLGDYPFFKDNMPPITVASMSVIVREVRRKLGLQVGVNVLRNGCIDAFSLAHVNGADFIRCNILIGAYATDQGVIEGRAAELLRLKRSLNSRVRILADVHVKHAYPLYNLPTELVAQDLAERGGADAVIVSGPRSSLPPSIETVKKVKESVQVPVIVGSGISLGNFKEFCGVADGLIVGEVDFKENGMIGGPSKVEAYKKLVKGCKGV</sequence>